<keyword evidence="5" id="KW-0963">Cytoplasm</keyword>
<accession>A0A9N9RWF8</accession>
<evidence type="ECO:0000313" key="14">
    <source>
        <dbReference type="Proteomes" id="UP001153620"/>
    </source>
</evidence>
<evidence type="ECO:0000256" key="3">
    <source>
        <dbReference type="ARBA" id="ARBA00007057"/>
    </source>
</evidence>
<evidence type="ECO:0000256" key="7">
    <source>
        <dbReference type="ARBA" id="ARBA00023125"/>
    </source>
</evidence>
<dbReference type="InterPro" id="IPR036910">
    <property type="entry name" value="HMG_box_dom_sf"/>
</dbReference>
<dbReference type="Pfam" id="PF13017">
    <property type="entry name" value="Maelstrom"/>
    <property type="match status" value="1"/>
</dbReference>
<organism evidence="13 14">
    <name type="scientific">Chironomus riparius</name>
    <dbReference type="NCBI Taxonomy" id="315576"/>
    <lineage>
        <taxon>Eukaryota</taxon>
        <taxon>Metazoa</taxon>
        <taxon>Ecdysozoa</taxon>
        <taxon>Arthropoda</taxon>
        <taxon>Hexapoda</taxon>
        <taxon>Insecta</taxon>
        <taxon>Pterygota</taxon>
        <taxon>Neoptera</taxon>
        <taxon>Endopterygota</taxon>
        <taxon>Diptera</taxon>
        <taxon>Nematocera</taxon>
        <taxon>Chironomoidea</taxon>
        <taxon>Chironomidae</taxon>
        <taxon>Chironominae</taxon>
        <taxon>Chironomus</taxon>
    </lineage>
</organism>
<keyword evidence="7 11" id="KW-0238">DNA-binding</keyword>
<dbReference type="OrthoDB" id="24555at2759"/>
<feature type="DNA-binding region" description="HMG box" evidence="11">
    <location>
        <begin position="2"/>
        <end position="68"/>
    </location>
</feature>
<evidence type="ECO:0000256" key="1">
    <source>
        <dbReference type="ARBA" id="ARBA00004123"/>
    </source>
</evidence>
<sequence length="355" mass="41290">MTKFKPNGFVVFANEYKRTHNVQYYTFRELLDVISPFWNELPETDKERYKDKAKANAKRLEFKRTRETSNNEEVLEKRLKLVDVEADKKQRIEDLVYTASDLGELDDKIFYFVNISTFFEDLNDVYPAEFALAKYSLRKGLIDTLHIKINPGELPLGASYPALEKANKTHKYLLPNVKEGSNYDYGESSYLLILMSILDFIDPIEDAPIDDLPLFFTEGSSVNDYNKLISVQKAFVRIFEKAGEYDIASDLKLYSVVDLFYYLNEVSNTSVVYPEDKNEKFSSLTHADESFRRADRLFGYLAKGCDFHEENDVLRSCCLSRVRSYGYILSKYCVNSVKYPLIEGKHFPKDFHIEP</sequence>
<dbReference type="InterPro" id="IPR039259">
    <property type="entry name" value="Protein_maelstrom"/>
</dbReference>
<reference evidence="13" key="1">
    <citation type="submission" date="2022-01" db="EMBL/GenBank/DDBJ databases">
        <authorList>
            <person name="King R."/>
        </authorList>
    </citation>
    <scope>NUCLEOTIDE SEQUENCE</scope>
</reference>
<evidence type="ECO:0000256" key="11">
    <source>
        <dbReference type="PROSITE-ProRule" id="PRU00267"/>
    </source>
</evidence>
<keyword evidence="14" id="KW-1185">Reference proteome</keyword>
<dbReference type="Pfam" id="PF09011">
    <property type="entry name" value="HMG_box_2"/>
    <property type="match status" value="1"/>
</dbReference>
<dbReference type="PANTHER" id="PTHR21358:SF4">
    <property type="entry name" value="PROTEIN MAELSTROM HOMOLOG"/>
    <property type="match status" value="1"/>
</dbReference>
<keyword evidence="10" id="KW-0469">Meiosis</keyword>
<dbReference type="GO" id="GO:0005634">
    <property type="term" value="C:nucleus"/>
    <property type="evidence" value="ECO:0007669"/>
    <property type="project" value="UniProtKB-SubCell"/>
</dbReference>
<evidence type="ECO:0000256" key="2">
    <source>
        <dbReference type="ARBA" id="ARBA00004496"/>
    </source>
</evidence>
<evidence type="ECO:0000256" key="6">
    <source>
        <dbReference type="ARBA" id="ARBA00022782"/>
    </source>
</evidence>
<evidence type="ECO:0000256" key="10">
    <source>
        <dbReference type="ARBA" id="ARBA00023254"/>
    </source>
</evidence>
<keyword evidence="9 11" id="KW-0539">Nucleus</keyword>
<dbReference type="InterPro" id="IPR024970">
    <property type="entry name" value="Maelstrom"/>
</dbReference>
<evidence type="ECO:0000256" key="9">
    <source>
        <dbReference type="ARBA" id="ARBA00023242"/>
    </source>
</evidence>
<dbReference type="GO" id="GO:0007140">
    <property type="term" value="P:male meiotic nuclear division"/>
    <property type="evidence" value="ECO:0007669"/>
    <property type="project" value="TreeGrafter"/>
</dbReference>
<dbReference type="PANTHER" id="PTHR21358">
    <property type="entry name" value="PROTEIN MAELSTROM HOMOLOG"/>
    <property type="match status" value="1"/>
</dbReference>
<dbReference type="GO" id="GO:0007283">
    <property type="term" value="P:spermatogenesis"/>
    <property type="evidence" value="ECO:0007669"/>
    <property type="project" value="TreeGrafter"/>
</dbReference>
<keyword evidence="4" id="KW-0217">Developmental protein</keyword>
<evidence type="ECO:0000256" key="4">
    <source>
        <dbReference type="ARBA" id="ARBA00022473"/>
    </source>
</evidence>
<evidence type="ECO:0000313" key="13">
    <source>
        <dbReference type="EMBL" id="CAG9804811.1"/>
    </source>
</evidence>
<comment type="subcellular location">
    <subcellularLocation>
        <location evidence="2">Cytoplasm</location>
    </subcellularLocation>
    <subcellularLocation>
        <location evidence="1">Nucleus</location>
    </subcellularLocation>
</comment>
<dbReference type="GO" id="GO:0030154">
    <property type="term" value="P:cell differentiation"/>
    <property type="evidence" value="ECO:0007669"/>
    <property type="project" value="UniProtKB-KW"/>
</dbReference>
<dbReference type="GO" id="GO:0043565">
    <property type="term" value="F:sequence-specific DNA binding"/>
    <property type="evidence" value="ECO:0007669"/>
    <property type="project" value="TreeGrafter"/>
</dbReference>
<dbReference type="GO" id="GO:0034587">
    <property type="term" value="P:piRNA processing"/>
    <property type="evidence" value="ECO:0007669"/>
    <property type="project" value="TreeGrafter"/>
</dbReference>
<name>A0A9N9RWF8_9DIPT</name>
<dbReference type="Gene3D" id="1.10.30.10">
    <property type="entry name" value="High mobility group box domain"/>
    <property type="match status" value="1"/>
</dbReference>
<gene>
    <name evidence="13" type="ORF">CHIRRI_LOCUS7690</name>
</gene>
<dbReference type="SUPFAM" id="SSF47095">
    <property type="entry name" value="HMG-box"/>
    <property type="match status" value="1"/>
</dbReference>
<protein>
    <recommendedName>
        <fullName evidence="12">HMG box domain-containing protein</fullName>
    </recommendedName>
</protein>
<feature type="domain" description="HMG box" evidence="12">
    <location>
        <begin position="2"/>
        <end position="68"/>
    </location>
</feature>
<dbReference type="PROSITE" id="PS50118">
    <property type="entry name" value="HMG_BOX_2"/>
    <property type="match status" value="1"/>
</dbReference>
<dbReference type="AlphaFoldDB" id="A0A9N9RWF8"/>
<dbReference type="EMBL" id="OU895878">
    <property type="protein sequence ID" value="CAG9804811.1"/>
    <property type="molecule type" value="Genomic_DNA"/>
</dbReference>
<evidence type="ECO:0000256" key="8">
    <source>
        <dbReference type="ARBA" id="ARBA00023158"/>
    </source>
</evidence>
<evidence type="ECO:0000259" key="12">
    <source>
        <dbReference type="PROSITE" id="PS50118"/>
    </source>
</evidence>
<dbReference type="Proteomes" id="UP001153620">
    <property type="component" value="Chromosome 2"/>
</dbReference>
<comment type="similarity">
    <text evidence="3">Belongs to the maelstrom family.</text>
</comment>
<proteinExistence type="inferred from homology"/>
<keyword evidence="8" id="KW-0943">RNA-mediated gene silencing</keyword>
<dbReference type="GO" id="GO:0060964">
    <property type="term" value="P:regulation of miRNA-mediated gene silencing"/>
    <property type="evidence" value="ECO:0007669"/>
    <property type="project" value="InterPro"/>
</dbReference>
<evidence type="ECO:0000256" key="5">
    <source>
        <dbReference type="ARBA" id="ARBA00022490"/>
    </source>
</evidence>
<dbReference type="GO" id="GO:0045892">
    <property type="term" value="P:negative regulation of DNA-templated transcription"/>
    <property type="evidence" value="ECO:0007669"/>
    <property type="project" value="TreeGrafter"/>
</dbReference>
<keyword evidence="6" id="KW-0221">Differentiation</keyword>
<dbReference type="GO" id="GO:0043186">
    <property type="term" value="C:P granule"/>
    <property type="evidence" value="ECO:0007669"/>
    <property type="project" value="TreeGrafter"/>
</dbReference>
<reference evidence="13" key="2">
    <citation type="submission" date="2022-10" db="EMBL/GenBank/DDBJ databases">
        <authorList>
            <consortium name="ENA_rothamsted_submissions"/>
            <consortium name="culmorum"/>
            <person name="King R."/>
        </authorList>
    </citation>
    <scope>NUCLEOTIDE SEQUENCE</scope>
</reference>
<dbReference type="InterPro" id="IPR009071">
    <property type="entry name" value="HMG_box_dom"/>
</dbReference>